<reference evidence="18 19" key="1">
    <citation type="submission" date="2024-03" db="EMBL/GenBank/DDBJ databases">
        <title>A Dehalogenimonas Isolated from Estuarine Sediments Dihaloeliminates Chlorinated Alkanes.</title>
        <authorList>
            <person name="Yang Y."/>
            <person name="Wang H."/>
        </authorList>
    </citation>
    <scope>NUCLEOTIDE SEQUENCE [LARGE SCALE GENOMIC DNA]</scope>
    <source>
        <strain evidence="18 19">W</strain>
    </source>
</reference>
<dbReference type="PANTHER" id="PTHR10954:SF18">
    <property type="entry name" value="RIBONUCLEASE HII"/>
    <property type="match status" value="1"/>
</dbReference>
<dbReference type="InterPro" id="IPR001352">
    <property type="entry name" value="RNase_HII/HIII"/>
</dbReference>
<sequence length="212" mass="23051">MAVSHVIPHFREESAFFEQGLTLVAGVDEAGRGALAGPVVAGAVILGRRRRKGWLKVVKDSKLLSAKTREELYDLITTESLAFGIGVVSHQHIDAHGVVAATKLAMKLALSELQPGADGLLIDYLTLPDIRLPQKGIVDGDAVCISIACASIIAKVTRDRLMTALDDRYPLYHLSRHKGYGTAEHLACLNHHGPCPIHRRSFAPVQHFRSLL</sequence>
<evidence type="ECO:0000256" key="5">
    <source>
        <dbReference type="ARBA" id="ARBA00007383"/>
    </source>
</evidence>
<dbReference type="NCBIfam" id="NF000595">
    <property type="entry name" value="PRK00015.1-3"/>
    <property type="match status" value="1"/>
</dbReference>
<dbReference type="InterPro" id="IPR022898">
    <property type="entry name" value="RNase_HII"/>
</dbReference>
<evidence type="ECO:0000256" key="12">
    <source>
        <dbReference type="ARBA" id="ARBA00022801"/>
    </source>
</evidence>
<evidence type="ECO:0000256" key="11">
    <source>
        <dbReference type="ARBA" id="ARBA00022759"/>
    </source>
</evidence>
<dbReference type="PANTHER" id="PTHR10954">
    <property type="entry name" value="RIBONUCLEASE H2 SUBUNIT A"/>
    <property type="match status" value="1"/>
</dbReference>
<evidence type="ECO:0000259" key="17">
    <source>
        <dbReference type="PROSITE" id="PS51975"/>
    </source>
</evidence>
<comment type="catalytic activity">
    <reaction evidence="1 14 15 16">
        <text>Endonucleolytic cleavage to 5'-phosphomonoester.</text>
        <dbReference type="EC" id="3.1.26.4"/>
    </reaction>
</comment>
<evidence type="ECO:0000313" key="19">
    <source>
        <dbReference type="Proteomes" id="UP001375370"/>
    </source>
</evidence>
<evidence type="ECO:0000256" key="3">
    <source>
        <dbReference type="ARBA" id="ARBA00004065"/>
    </source>
</evidence>
<dbReference type="EC" id="3.1.26.4" evidence="6 14"/>
<dbReference type="InterPro" id="IPR024567">
    <property type="entry name" value="RNase_HII/HIII_dom"/>
</dbReference>
<keyword evidence="12 14" id="KW-0378">Hydrolase</keyword>
<organism evidence="18 19">
    <name type="scientific">Candidatus Dehalogenimonas loeffleri</name>
    <dbReference type="NCBI Taxonomy" id="3127115"/>
    <lineage>
        <taxon>Bacteria</taxon>
        <taxon>Bacillati</taxon>
        <taxon>Chloroflexota</taxon>
        <taxon>Dehalococcoidia</taxon>
        <taxon>Dehalococcoidales</taxon>
        <taxon>Dehalococcoidaceae</taxon>
        <taxon>Dehalogenimonas</taxon>
    </lineage>
</organism>
<evidence type="ECO:0000256" key="4">
    <source>
        <dbReference type="ARBA" id="ARBA00004496"/>
    </source>
</evidence>
<dbReference type="InterPro" id="IPR012337">
    <property type="entry name" value="RNaseH-like_sf"/>
</dbReference>
<keyword evidence="11 14" id="KW-0255">Endonuclease</keyword>
<dbReference type="EMBL" id="CP146612">
    <property type="protein sequence ID" value="WWX25175.1"/>
    <property type="molecule type" value="Genomic_DNA"/>
</dbReference>
<keyword evidence="13 14" id="KW-0464">Manganese</keyword>
<name>A0ABZ2J2P7_9CHLR</name>
<feature type="binding site" evidence="14 15">
    <location>
        <position position="28"/>
    </location>
    <ligand>
        <name>a divalent metal cation</name>
        <dbReference type="ChEBI" id="CHEBI:60240"/>
    </ligand>
</feature>
<gene>
    <name evidence="14" type="primary">rnhB</name>
    <name evidence="18" type="ORF">V8247_07905</name>
</gene>
<evidence type="ECO:0000256" key="1">
    <source>
        <dbReference type="ARBA" id="ARBA00000077"/>
    </source>
</evidence>
<comment type="similarity">
    <text evidence="5 14 16">Belongs to the RNase HII family.</text>
</comment>
<keyword evidence="19" id="KW-1185">Reference proteome</keyword>
<dbReference type="Gene3D" id="3.30.420.10">
    <property type="entry name" value="Ribonuclease H-like superfamily/Ribonuclease H"/>
    <property type="match status" value="1"/>
</dbReference>
<evidence type="ECO:0000256" key="8">
    <source>
        <dbReference type="ARBA" id="ARBA00022490"/>
    </source>
</evidence>
<dbReference type="GO" id="GO:0004523">
    <property type="term" value="F:RNA-DNA hybrid ribonuclease activity"/>
    <property type="evidence" value="ECO:0007669"/>
    <property type="project" value="UniProtKB-EC"/>
</dbReference>
<feature type="domain" description="RNase H type-2" evidence="17">
    <location>
        <begin position="22"/>
        <end position="212"/>
    </location>
</feature>
<accession>A0ABZ2J2P7</accession>
<dbReference type="Proteomes" id="UP001375370">
    <property type="component" value="Chromosome"/>
</dbReference>
<evidence type="ECO:0000256" key="6">
    <source>
        <dbReference type="ARBA" id="ARBA00012180"/>
    </source>
</evidence>
<evidence type="ECO:0000256" key="9">
    <source>
        <dbReference type="ARBA" id="ARBA00022722"/>
    </source>
</evidence>
<comment type="subcellular location">
    <subcellularLocation>
        <location evidence="4 14">Cytoplasm</location>
    </subcellularLocation>
</comment>
<dbReference type="HAMAP" id="MF_00052_B">
    <property type="entry name" value="RNase_HII_B"/>
    <property type="match status" value="1"/>
</dbReference>
<dbReference type="CDD" id="cd07182">
    <property type="entry name" value="RNase_HII_bacteria_HII_like"/>
    <property type="match status" value="1"/>
</dbReference>
<dbReference type="SUPFAM" id="SSF53098">
    <property type="entry name" value="Ribonuclease H-like"/>
    <property type="match status" value="1"/>
</dbReference>
<evidence type="ECO:0000256" key="14">
    <source>
        <dbReference type="HAMAP-Rule" id="MF_00052"/>
    </source>
</evidence>
<keyword evidence="10 14" id="KW-0479">Metal-binding</keyword>
<comment type="function">
    <text evidence="3 14 16">Endonuclease that specifically degrades the RNA of RNA-DNA hybrids.</text>
</comment>
<comment type="cofactor">
    <cofactor evidence="14 15">
        <name>Mn(2+)</name>
        <dbReference type="ChEBI" id="CHEBI:29035"/>
    </cofactor>
    <cofactor evidence="14 15">
        <name>Mg(2+)</name>
        <dbReference type="ChEBI" id="CHEBI:18420"/>
    </cofactor>
    <text evidence="14 15">Manganese or magnesium. Binds 1 divalent metal ion per monomer in the absence of substrate. May bind a second metal ion after substrate binding.</text>
</comment>
<evidence type="ECO:0000256" key="7">
    <source>
        <dbReference type="ARBA" id="ARBA00019179"/>
    </source>
</evidence>
<evidence type="ECO:0000256" key="16">
    <source>
        <dbReference type="RuleBase" id="RU003515"/>
    </source>
</evidence>
<keyword evidence="9 14" id="KW-0540">Nuclease</keyword>
<protein>
    <recommendedName>
        <fullName evidence="7 14">Ribonuclease HII</fullName>
        <shortName evidence="14">RNase HII</shortName>
        <ecNumber evidence="6 14">3.1.26.4</ecNumber>
    </recommendedName>
</protein>
<dbReference type="Pfam" id="PF01351">
    <property type="entry name" value="RNase_HII"/>
    <property type="match status" value="1"/>
</dbReference>
<feature type="binding site" evidence="14 15">
    <location>
        <position position="29"/>
    </location>
    <ligand>
        <name>a divalent metal cation</name>
        <dbReference type="ChEBI" id="CHEBI:60240"/>
    </ligand>
</feature>
<evidence type="ECO:0000256" key="2">
    <source>
        <dbReference type="ARBA" id="ARBA00001946"/>
    </source>
</evidence>
<dbReference type="RefSeq" id="WP_338737315.1">
    <property type="nucleotide sequence ID" value="NZ_CP146612.1"/>
</dbReference>
<evidence type="ECO:0000256" key="13">
    <source>
        <dbReference type="ARBA" id="ARBA00023211"/>
    </source>
</evidence>
<evidence type="ECO:0000256" key="10">
    <source>
        <dbReference type="ARBA" id="ARBA00022723"/>
    </source>
</evidence>
<dbReference type="PROSITE" id="PS51975">
    <property type="entry name" value="RNASE_H_2"/>
    <property type="match status" value="1"/>
</dbReference>
<keyword evidence="8 14" id="KW-0963">Cytoplasm</keyword>
<comment type="cofactor">
    <cofactor evidence="2">
        <name>Mg(2+)</name>
        <dbReference type="ChEBI" id="CHEBI:18420"/>
    </cofactor>
</comment>
<evidence type="ECO:0000256" key="15">
    <source>
        <dbReference type="PROSITE-ProRule" id="PRU01319"/>
    </source>
</evidence>
<dbReference type="InterPro" id="IPR036397">
    <property type="entry name" value="RNaseH_sf"/>
</dbReference>
<proteinExistence type="inferred from homology"/>
<evidence type="ECO:0000313" key="18">
    <source>
        <dbReference type="EMBL" id="WWX25175.1"/>
    </source>
</evidence>
<feature type="binding site" evidence="14 15">
    <location>
        <position position="123"/>
    </location>
    <ligand>
        <name>a divalent metal cation</name>
        <dbReference type="ChEBI" id="CHEBI:60240"/>
    </ligand>
</feature>